<dbReference type="AlphaFoldDB" id="A0A848MH48"/>
<dbReference type="RefSeq" id="WP_169403248.1">
    <property type="nucleotide sequence ID" value="NZ_JAADJU010000005.1"/>
</dbReference>
<protein>
    <submittedName>
        <fullName evidence="1">Uncharacterized protein</fullName>
    </submittedName>
</protein>
<reference evidence="1 2" key="2">
    <citation type="submission" date="2020-06" db="EMBL/GenBank/DDBJ databases">
        <title>Polyphasic characterization of a Rahnella strain isolated from tree sap.</title>
        <authorList>
            <person name="Kim I.S."/>
        </authorList>
    </citation>
    <scope>NUCLEOTIDE SEQUENCE [LARGE SCALE GENOMIC DNA]</scope>
    <source>
        <strain evidence="1 2">SAP-1</strain>
    </source>
</reference>
<gene>
    <name evidence="1" type="ORF">GW590_11820</name>
</gene>
<reference evidence="1 2" key="1">
    <citation type="submission" date="2020-01" db="EMBL/GenBank/DDBJ databases">
        <authorList>
            <person name="Lee S.D."/>
        </authorList>
    </citation>
    <scope>NUCLEOTIDE SEQUENCE [LARGE SCALE GENOMIC DNA]</scope>
    <source>
        <strain evidence="1 2">SAP-1</strain>
    </source>
</reference>
<accession>A0A848MH48</accession>
<comment type="caution">
    <text evidence="1">The sequence shown here is derived from an EMBL/GenBank/DDBJ whole genome shotgun (WGS) entry which is preliminary data.</text>
</comment>
<organism evidence="1 2">
    <name type="scientific">Rouxiella aceris</name>
    <dbReference type="NCBI Taxonomy" id="2703884"/>
    <lineage>
        <taxon>Bacteria</taxon>
        <taxon>Pseudomonadati</taxon>
        <taxon>Pseudomonadota</taxon>
        <taxon>Gammaproteobacteria</taxon>
        <taxon>Enterobacterales</taxon>
        <taxon>Yersiniaceae</taxon>
        <taxon>Rouxiella</taxon>
    </lineage>
</organism>
<sequence>MAMRLVFTDTNNAAQKVTMKFTSAKNQRKPSKELPRYDPALVSFKQIKELGRTPYINSG</sequence>
<dbReference type="Proteomes" id="UP000585363">
    <property type="component" value="Unassembled WGS sequence"/>
</dbReference>
<evidence type="ECO:0000313" key="2">
    <source>
        <dbReference type="Proteomes" id="UP000585363"/>
    </source>
</evidence>
<proteinExistence type="predicted"/>
<evidence type="ECO:0000313" key="1">
    <source>
        <dbReference type="EMBL" id="NMP27547.1"/>
    </source>
</evidence>
<dbReference type="EMBL" id="JAADJU010000005">
    <property type="protein sequence ID" value="NMP27547.1"/>
    <property type="molecule type" value="Genomic_DNA"/>
</dbReference>
<keyword evidence="2" id="KW-1185">Reference proteome</keyword>
<name>A0A848MH48_9GAMM</name>